<proteinExistence type="predicted"/>
<organism evidence="1">
    <name type="scientific">Salix viminalis</name>
    <name type="common">Common osier</name>
    <name type="synonym">Basket willow</name>
    <dbReference type="NCBI Taxonomy" id="40686"/>
    <lineage>
        <taxon>Eukaryota</taxon>
        <taxon>Viridiplantae</taxon>
        <taxon>Streptophyta</taxon>
        <taxon>Embryophyta</taxon>
        <taxon>Tracheophyta</taxon>
        <taxon>Spermatophyta</taxon>
        <taxon>Magnoliopsida</taxon>
        <taxon>eudicotyledons</taxon>
        <taxon>Gunneridae</taxon>
        <taxon>Pentapetalae</taxon>
        <taxon>rosids</taxon>
        <taxon>fabids</taxon>
        <taxon>Malpighiales</taxon>
        <taxon>Salicaceae</taxon>
        <taxon>Saliceae</taxon>
        <taxon>Salix</taxon>
    </lineage>
</organism>
<dbReference type="EMBL" id="CAADRP010001982">
    <property type="protein sequence ID" value="VFU58296.1"/>
    <property type="molecule type" value="Genomic_DNA"/>
</dbReference>
<gene>
    <name evidence="1" type="ORF">SVIM_LOCUS425128</name>
</gene>
<reference evidence="1" key="1">
    <citation type="submission" date="2019-03" db="EMBL/GenBank/DDBJ databases">
        <authorList>
            <person name="Mank J."/>
            <person name="Almeida P."/>
        </authorList>
    </citation>
    <scope>NUCLEOTIDE SEQUENCE</scope>
    <source>
        <strain evidence="1">78183</strain>
    </source>
</reference>
<accession>A0A6N2MV75</accession>
<name>A0A6N2MV75_SALVM</name>
<dbReference type="AlphaFoldDB" id="A0A6N2MV75"/>
<evidence type="ECO:0000313" key="1">
    <source>
        <dbReference type="EMBL" id="VFU58296.1"/>
    </source>
</evidence>
<protein>
    <submittedName>
        <fullName evidence="1">Uncharacterized protein</fullName>
    </submittedName>
</protein>
<sequence length="144" mass="16527">MVLLVIGAILYIDSYWRLAWFHFIEVSIPNCYYFMVDNLTSRSKVFTASLRTSCSKASLQTPAYDSLSPIRNFMKLLAPDPVNAAFCRQHSPLEINDHPAEQMNQSSLEIPKKQFISIYMLASNFQPTSEYSNLKRPTYATMLD</sequence>